<sequence>MPQTAACRAIQDDHAPPRARTGRGARAASDCPLQAGLPRRRARGGGTWGARSCLARGISSDGMAGIEIHEVLETETCLNCIEESRRRRAVAVHAMMRVVVLDLAVVWRKLKVGFKIDGEPLKGSAGREYTT</sequence>
<gene>
    <name evidence="2" type="ORF">B0H17DRAFT_1150946</name>
</gene>
<dbReference type="EMBL" id="JARKIE010000576">
    <property type="protein sequence ID" value="KAJ7626718.1"/>
    <property type="molecule type" value="Genomic_DNA"/>
</dbReference>
<accession>A0AAD7BP01</accession>
<evidence type="ECO:0000313" key="2">
    <source>
        <dbReference type="EMBL" id="KAJ7626718.1"/>
    </source>
</evidence>
<comment type="caution">
    <text evidence="2">The sequence shown here is derived from an EMBL/GenBank/DDBJ whole genome shotgun (WGS) entry which is preliminary data.</text>
</comment>
<proteinExistence type="predicted"/>
<name>A0AAD7BP01_MYCRO</name>
<dbReference type="Proteomes" id="UP001221757">
    <property type="component" value="Unassembled WGS sequence"/>
</dbReference>
<keyword evidence="3" id="KW-1185">Reference proteome</keyword>
<organism evidence="2 3">
    <name type="scientific">Mycena rosella</name>
    <name type="common">Pink bonnet</name>
    <name type="synonym">Agaricus rosellus</name>
    <dbReference type="NCBI Taxonomy" id="1033263"/>
    <lineage>
        <taxon>Eukaryota</taxon>
        <taxon>Fungi</taxon>
        <taxon>Dikarya</taxon>
        <taxon>Basidiomycota</taxon>
        <taxon>Agaricomycotina</taxon>
        <taxon>Agaricomycetes</taxon>
        <taxon>Agaricomycetidae</taxon>
        <taxon>Agaricales</taxon>
        <taxon>Marasmiineae</taxon>
        <taxon>Mycenaceae</taxon>
        <taxon>Mycena</taxon>
    </lineage>
</organism>
<feature type="compositionally biased region" description="Low complexity" evidence="1">
    <location>
        <begin position="18"/>
        <end position="31"/>
    </location>
</feature>
<evidence type="ECO:0000256" key="1">
    <source>
        <dbReference type="SAM" id="MobiDB-lite"/>
    </source>
</evidence>
<reference evidence="2" key="1">
    <citation type="submission" date="2023-03" db="EMBL/GenBank/DDBJ databases">
        <title>Massive genome expansion in bonnet fungi (Mycena s.s.) driven by repeated elements and novel gene families across ecological guilds.</title>
        <authorList>
            <consortium name="Lawrence Berkeley National Laboratory"/>
            <person name="Harder C.B."/>
            <person name="Miyauchi S."/>
            <person name="Viragh M."/>
            <person name="Kuo A."/>
            <person name="Thoen E."/>
            <person name="Andreopoulos B."/>
            <person name="Lu D."/>
            <person name="Skrede I."/>
            <person name="Drula E."/>
            <person name="Henrissat B."/>
            <person name="Morin E."/>
            <person name="Kohler A."/>
            <person name="Barry K."/>
            <person name="LaButti K."/>
            <person name="Morin E."/>
            <person name="Salamov A."/>
            <person name="Lipzen A."/>
            <person name="Mereny Z."/>
            <person name="Hegedus B."/>
            <person name="Baldrian P."/>
            <person name="Stursova M."/>
            <person name="Weitz H."/>
            <person name="Taylor A."/>
            <person name="Grigoriev I.V."/>
            <person name="Nagy L.G."/>
            <person name="Martin F."/>
            <person name="Kauserud H."/>
        </authorList>
    </citation>
    <scope>NUCLEOTIDE SEQUENCE</scope>
    <source>
        <strain evidence="2">CBHHK067</strain>
    </source>
</reference>
<protein>
    <submittedName>
        <fullName evidence="2">Uncharacterized protein</fullName>
    </submittedName>
</protein>
<evidence type="ECO:0000313" key="3">
    <source>
        <dbReference type="Proteomes" id="UP001221757"/>
    </source>
</evidence>
<feature type="region of interest" description="Disordered" evidence="1">
    <location>
        <begin position="1"/>
        <end position="31"/>
    </location>
</feature>
<dbReference type="AlphaFoldDB" id="A0AAD7BP01"/>